<dbReference type="KEGG" id="csty:KN1_25480"/>
<keyword evidence="7" id="KW-1185">Reference proteome</keyword>
<evidence type="ECO:0000256" key="1">
    <source>
        <dbReference type="ARBA" id="ARBA00006442"/>
    </source>
</evidence>
<dbReference type="GO" id="GO:0005737">
    <property type="term" value="C:cytoplasm"/>
    <property type="evidence" value="ECO:0007669"/>
    <property type="project" value="TreeGrafter"/>
</dbReference>
<keyword evidence="4" id="KW-0560">Oxidoreductase</keyword>
<accession>A0A8D5ZK16</accession>
<organism evidence="6 7">
    <name type="scientific">Stygiolobus caldivivus</name>
    <dbReference type="NCBI Taxonomy" id="2824673"/>
    <lineage>
        <taxon>Archaea</taxon>
        <taxon>Thermoproteota</taxon>
        <taxon>Thermoprotei</taxon>
        <taxon>Sulfolobales</taxon>
        <taxon>Sulfolobaceae</taxon>
        <taxon>Stygiolobus</taxon>
    </lineage>
</organism>
<dbReference type="InterPro" id="IPR036188">
    <property type="entry name" value="FAD/NAD-bd_sf"/>
</dbReference>
<dbReference type="PANTHER" id="PTHR43735:SF3">
    <property type="entry name" value="FERROPTOSIS SUPPRESSOR PROTEIN 1"/>
    <property type="match status" value="1"/>
</dbReference>
<dbReference type="GO" id="GO:0004174">
    <property type="term" value="F:electron-transferring-flavoprotein dehydrogenase activity"/>
    <property type="evidence" value="ECO:0007669"/>
    <property type="project" value="TreeGrafter"/>
</dbReference>
<dbReference type="EMBL" id="AP024597">
    <property type="protein sequence ID" value="BCU71251.1"/>
    <property type="molecule type" value="Genomic_DNA"/>
</dbReference>
<reference evidence="6 7" key="1">
    <citation type="submission" date="2021-04" db="EMBL/GenBank/DDBJ databases">
        <title>Complete genome sequence of Stygiolobus sp. KN-1.</title>
        <authorList>
            <person name="Nakamura K."/>
            <person name="Sakai H."/>
            <person name="Kurosawa N."/>
        </authorList>
    </citation>
    <scope>NUCLEOTIDE SEQUENCE [LARGE SCALE GENOMIC DNA]</scope>
    <source>
        <strain evidence="6 7">KN-1</strain>
    </source>
</reference>
<feature type="domain" description="FAD/NAD(P)-binding" evidence="5">
    <location>
        <begin position="2"/>
        <end position="264"/>
    </location>
</feature>
<dbReference type="Pfam" id="PF07992">
    <property type="entry name" value="Pyr_redox_2"/>
    <property type="match status" value="1"/>
</dbReference>
<evidence type="ECO:0000256" key="4">
    <source>
        <dbReference type="ARBA" id="ARBA00023002"/>
    </source>
</evidence>
<dbReference type="SUPFAM" id="SSF51905">
    <property type="entry name" value="FAD/NAD(P)-binding domain"/>
    <property type="match status" value="1"/>
</dbReference>
<protein>
    <submittedName>
        <fullName evidence="6">FAD-dependent oxidoreductase</fullName>
    </submittedName>
</protein>
<dbReference type="RefSeq" id="WP_221287983.1">
    <property type="nucleotide sequence ID" value="NZ_AP024597.1"/>
</dbReference>
<dbReference type="GO" id="GO:0050660">
    <property type="term" value="F:flavin adenine dinucleotide binding"/>
    <property type="evidence" value="ECO:0007669"/>
    <property type="project" value="TreeGrafter"/>
</dbReference>
<evidence type="ECO:0000313" key="6">
    <source>
        <dbReference type="EMBL" id="BCU71251.1"/>
    </source>
</evidence>
<dbReference type="Proteomes" id="UP000825123">
    <property type="component" value="Chromosome"/>
</dbReference>
<gene>
    <name evidence="6" type="ORF">KN1_25480</name>
</gene>
<comment type="similarity">
    <text evidence="1">Belongs to the FAD-dependent oxidoreductase family.</text>
</comment>
<dbReference type="GeneID" id="66164273"/>
<evidence type="ECO:0000256" key="3">
    <source>
        <dbReference type="ARBA" id="ARBA00022827"/>
    </source>
</evidence>
<keyword evidence="3" id="KW-0274">FAD</keyword>
<evidence type="ECO:0000313" key="7">
    <source>
        <dbReference type="Proteomes" id="UP000825123"/>
    </source>
</evidence>
<sequence length="324" mass="35835">MKTIILGGGFAGLSALKVNPDALLIDQKSYFTLTHRLVDVVKTGDPKLAKVPYHKVLVAKVRNVDFRKKLVITDRGDFQYDRLLIALGYSQKIFANTEKVEDVQDALKLREKLLKAKSVVVLGGGNLGVELAGAIKEMDPFKDVYLIEAQDRLLSFMTTESSTYAYELLTKLGVKVLLKNKVEKIDNGLVVTNDHEIRADIIISSVGFKGSPMINEMGLTNVNGRMVVDEYLRSVDYNDVYGAGDCATTKQYIPMSAQVAVQAGKRAMLNLLGGEEKFRYKQVAIVVRIGDSYFGDFLGRFVKGELAELAEKVGIFRAVRLVVS</sequence>
<dbReference type="PRINTS" id="PR00368">
    <property type="entry name" value="FADPNR"/>
</dbReference>
<evidence type="ECO:0000259" key="5">
    <source>
        <dbReference type="Pfam" id="PF07992"/>
    </source>
</evidence>
<dbReference type="InterPro" id="IPR023753">
    <property type="entry name" value="FAD/NAD-binding_dom"/>
</dbReference>
<evidence type="ECO:0000256" key="2">
    <source>
        <dbReference type="ARBA" id="ARBA00022630"/>
    </source>
</evidence>
<name>A0A8D5ZK16_9CREN</name>
<dbReference type="AlphaFoldDB" id="A0A8D5ZK16"/>
<keyword evidence="2" id="KW-0285">Flavoprotein</keyword>
<proteinExistence type="inferred from homology"/>
<dbReference type="PANTHER" id="PTHR43735">
    <property type="entry name" value="APOPTOSIS-INDUCING FACTOR 1"/>
    <property type="match status" value="1"/>
</dbReference>
<dbReference type="Gene3D" id="3.50.50.100">
    <property type="match status" value="1"/>
</dbReference>